<organism evidence="1 2">
    <name type="scientific">Fusarium solani subsp. cucurbitae</name>
    <name type="common">Neocosmosporum cucurbitae</name>
    <dbReference type="NCBI Taxonomy" id="2747967"/>
    <lineage>
        <taxon>Eukaryota</taxon>
        <taxon>Fungi</taxon>
        <taxon>Dikarya</taxon>
        <taxon>Ascomycota</taxon>
        <taxon>Pezizomycotina</taxon>
        <taxon>Sordariomycetes</taxon>
        <taxon>Hypocreomycetidae</taxon>
        <taxon>Hypocreales</taxon>
        <taxon>Nectriaceae</taxon>
        <taxon>Fusarium</taxon>
        <taxon>Fusarium solani species complex</taxon>
    </lineage>
</organism>
<keyword evidence="2" id="KW-1185">Reference proteome</keyword>
<gene>
    <name evidence="1" type="ORF">LCI18_004707</name>
</gene>
<sequence length="535" mass="57432">MARKQLCSFPNAVGDSFDNPHYTYQSLHHHQAPQHFECNHGCHNHNNAPASHGPVALPYTQPASPALPRQPSSYTGSWSAASMLDTMSINETSVDKKQSLICIFADLLIPGRGDPIPKAAVGISLDDKIITFVGHQSSIPPELINAPRTHVGYLLPGLWDVHAHFTGNLIVEFESFIHDHPVVCGAAIARGFHETLMAGFTSVREVGGYGIEIAALVKEKVLVGPNVFGAGAAIGITGGSCDACMLPANEVYPVQGVAKDSMWPGTSALVIADGIEECRRAVRLQIRRGASCIKIVATGGGMSPTDDPHYRQFSDAELAVMIEEATLQGRSVAIHAHGKAGIMAAVRAGAITIEHGSYLDEEAAELMVKHGVTFVSTRHVVEANMKQLDTMNPETRDKMIKLEASHRRAYELAVQKGVKIAIGTDLAGSSPRSLTRHGQNGHELVWAVQAGLTPLQAIEAATINSAETLGPKTPKKGLIRVGYDADLIALDESPLDNIRLFANADNIKYVWQGGEMLKSPGKPVFYPDGPAKFHF</sequence>
<reference evidence="1" key="1">
    <citation type="submission" date="2021-11" db="EMBL/GenBank/DDBJ databases">
        <title>Fusarium solani-melongenae Genome sequencing and assembly.</title>
        <authorList>
            <person name="Xie S."/>
            <person name="Huang L."/>
            <person name="Zhang X."/>
        </authorList>
    </citation>
    <scope>NUCLEOTIDE SEQUENCE</scope>
    <source>
        <strain evidence="1">CRI 24-3</strain>
    </source>
</reference>
<dbReference type="Proteomes" id="UP000830768">
    <property type="component" value="Chromosome 4"/>
</dbReference>
<dbReference type="EMBL" id="CP090033">
    <property type="protein sequence ID" value="UPK93772.1"/>
    <property type="molecule type" value="Genomic_DNA"/>
</dbReference>
<proteinExistence type="predicted"/>
<protein>
    <submittedName>
        <fullName evidence="1">Uncharacterized protein</fullName>
    </submittedName>
</protein>
<name>A0ACD3YY34_FUSSC</name>
<evidence type="ECO:0000313" key="2">
    <source>
        <dbReference type="Proteomes" id="UP000830768"/>
    </source>
</evidence>
<evidence type="ECO:0000313" key="1">
    <source>
        <dbReference type="EMBL" id="UPK93772.1"/>
    </source>
</evidence>
<accession>A0ACD3YY34</accession>